<keyword evidence="10" id="KW-1185">Reference proteome</keyword>
<dbReference type="InterPro" id="IPR018617">
    <property type="entry name" value="Ima1_N"/>
</dbReference>
<feature type="transmembrane region" description="Helical" evidence="7">
    <location>
        <begin position="171"/>
        <end position="191"/>
    </location>
</feature>
<feature type="domain" description="Ima1 N-terminal" evidence="8">
    <location>
        <begin position="1"/>
        <end position="87"/>
    </location>
</feature>
<protein>
    <recommendedName>
        <fullName evidence="8">Ima1 N-terminal domain-containing protein</fullName>
    </recommendedName>
</protein>
<gene>
    <name evidence="9" type="ORF">CC1G_01748</name>
</gene>
<proteinExistence type="predicted"/>
<evidence type="ECO:0000256" key="6">
    <source>
        <dbReference type="SAM" id="MobiDB-lite"/>
    </source>
</evidence>
<keyword evidence="2 7" id="KW-0812">Transmembrane</keyword>
<comment type="subcellular location">
    <subcellularLocation>
        <location evidence="1">Nucleus inner membrane</location>
        <topology evidence="1">Multi-pass membrane protein</topology>
    </subcellularLocation>
</comment>
<accession>A8N2A8</accession>
<dbReference type="STRING" id="240176.A8N2A8"/>
<keyword evidence="4 7" id="KW-0472">Membrane</keyword>
<dbReference type="OrthoDB" id="5966927at2759"/>
<dbReference type="InterPro" id="IPR042321">
    <property type="entry name" value="Ima1"/>
</dbReference>
<dbReference type="eggNOG" id="KOG4623">
    <property type="taxonomic scope" value="Eukaryota"/>
</dbReference>
<dbReference type="VEuPathDB" id="FungiDB:CC1G_01748"/>
<dbReference type="AlphaFoldDB" id="A8N2A8"/>
<evidence type="ECO:0000313" key="9">
    <source>
        <dbReference type="EMBL" id="EAU92703.1"/>
    </source>
</evidence>
<evidence type="ECO:0000256" key="5">
    <source>
        <dbReference type="ARBA" id="ARBA00023242"/>
    </source>
</evidence>
<evidence type="ECO:0000256" key="4">
    <source>
        <dbReference type="ARBA" id="ARBA00023136"/>
    </source>
</evidence>
<organism evidence="9 10">
    <name type="scientific">Coprinopsis cinerea (strain Okayama-7 / 130 / ATCC MYA-4618 / FGSC 9003)</name>
    <name type="common">Inky cap fungus</name>
    <name type="synonym">Hormographiella aspergillata</name>
    <dbReference type="NCBI Taxonomy" id="240176"/>
    <lineage>
        <taxon>Eukaryota</taxon>
        <taxon>Fungi</taxon>
        <taxon>Dikarya</taxon>
        <taxon>Basidiomycota</taxon>
        <taxon>Agaricomycotina</taxon>
        <taxon>Agaricomycetes</taxon>
        <taxon>Agaricomycetidae</taxon>
        <taxon>Agaricales</taxon>
        <taxon>Agaricineae</taxon>
        <taxon>Psathyrellaceae</taxon>
        <taxon>Coprinopsis</taxon>
    </lineage>
</organism>
<dbReference type="RefSeq" id="XP_001829068.1">
    <property type="nucleotide sequence ID" value="XM_001829016.1"/>
</dbReference>
<dbReference type="GeneID" id="6005494"/>
<dbReference type="GO" id="GO:0034992">
    <property type="term" value="C:microtubule organizing center attachment site"/>
    <property type="evidence" value="ECO:0007669"/>
    <property type="project" value="TreeGrafter"/>
</dbReference>
<name>A8N2A8_COPC7</name>
<evidence type="ECO:0000259" key="8">
    <source>
        <dbReference type="Pfam" id="PF09779"/>
    </source>
</evidence>
<dbReference type="GO" id="GO:0034506">
    <property type="term" value="C:chromosome, centromeric core domain"/>
    <property type="evidence" value="ECO:0007669"/>
    <property type="project" value="TreeGrafter"/>
</dbReference>
<feature type="transmembrane region" description="Helical" evidence="7">
    <location>
        <begin position="246"/>
        <end position="267"/>
    </location>
</feature>
<dbReference type="OMA" id="CQTNQML"/>
<dbReference type="Proteomes" id="UP000001861">
    <property type="component" value="Unassembled WGS sequence"/>
</dbReference>
<feature type="transmembrane region" description="Helical" evidence="7">
    <location>
        <begin position="433"/>
        <end position="454"/>
    </location>
</feature>
<dbReference type="GO" id="GO:0044732">
    <property type="term" value="C:mitotic spindle pole body"/>
    <property type="evidence" value="ECO:0007669"/>
    <property type="project" value="TreeGrafter"/>
</dbReference>
<evidence type="ECO:0000256" key="3">
    <source>
        <dbReference type="ARBA" id="ARBA00022989"/>
    </source>
</evidence>
<reference evidence="9 10" key="1">
    <citation type="journal article" date="2010" name="Proc. Natl. Acad. Sci. U.S.A.">
        <title>Insights into evolution of multicellular fungi from the assembled chromosomes of the mushroom Coprinopsis cinerea (Coprinus cinereus).</title>
        <authorList>
            <person name="Stajich J.E."/>
            <person name="Wilke S.K."/>
            <person name="Ahren D."/>
            <person name="Au C.H."/>
            <person name="Birren B.W."/>
            <person name="Borodovsky M."/>
            <person name="Burns C."/>
            <person name="Canback B."/>
            <person name="Casselton L.A."/>
            <person name="Cheng C.K."/>
            <person name="Deng J."/>
            <person name="Dietrich F.S."/>
            <person name="Fargo D.C."/>
            <person name="Farman M.L."/>
            <person name="Gathman A.C."/>
            <person name="Goldberg J."/>
            <person name="Guigo R."/>
            <person name="Hoegger P.J."/>
            <person name="Hooker J.B."/>
            <person name="Huggins A."/>
            <person name="James T.Y."/>
            <person name="Kamada T."/>
            <person name="Kilaru S."/>
            <person name="Kodira C."/>
            <person name="Kues U."/>
            <person name="Kupfer D."/>
            <person name="Kwan H.S."/>
            <person name="Lomsadze A."/>
            <person name="Li W."/>
            <person name="Lilly W.W."/>
            <person name="Ma L.J."/>
            <person name="Mackey A.J."/>
            <person name="Manning G."/>
            <person name="Martin F."/>
            <person name="Muraguchi H."/>
            <person name="Natvig D.O."/>
            <person name="Palmerini H."/>
            <person name="Ramesh M.A."/>
            <person name="Rehmeyer C.J."/>
            <person name="Roe B.A."/>
            <person name="Shenoy N."/>
            <person name="Stanke M."/>
            <person name="Ter-Hovhannisyan V."/>
            <person name="Tunlid A."/>
            <person name="Velagapudi R."/>
            <person name="Vision T.J."/>
            <person name="Zeng Q."/>
            <person name="Zolan M.E."/>
            <person name="Pukkila P.J."/>
        </authorList>
    </citation>
    <scope>NUCLEOTIDE SEQUENCE [LARGE SCALE GENOMIC DNA]</scope>
    <source>
        <strain evidence="10">Okayama-7 / 130 / ATCC MYA-4618 / FGSC 9003</strain>
    </source>
</reference>
<dbReference type="KEGG" id="cci:CC1G_01748"/>
<dbReference type="PANTHER" id="PTHR28538:SF1">
    <property type="entry name" value="INTEGRAL INNER NUCLEAR MEMBRANE PROTEIN IMA1"/>
    <property type="match status" value="1"/>
</dbReference>
<keyword evidence="3 7" id="KW-1133">Transmembrane helix</keyword>
<sequence length="472" mass="53949">MYQEHLNRASFSKRASPSKDRLPNLHRPGPFCHTCQLNQQVIVNLLSTYLPPPEHPEYKQRVKNLPQYKESLYTRYPPLCEACRPAVEEEIQHKDQMARRKALGGWLKGGKERQRRVSGTPGLKEKIIVESIHWRIRGVLWLSFSFVSIASLILELMHYPTLSRLPSLPAYVLPILIFVSLLWTAWDPTYLQVQKAQLQGRDVRVHGKRNYIICQMTAWFSRLVFSITIALQHRQIQIMPGVLQQYRFHLALGLTIEIIALLGRFLFLQIQHPPPIRLIDTHSHLNTLSRSATPATSASQSSTPITTSFPKLTEHDLLASLTLSSKPVMTPPNPVFGLPSLGSSASMPLITKDDDAMDWSPIDDEPGVKRKAKEAEDSSSWLRPQRFFAPEKPTGLENLFARTRLDDDDMMVDQPPPPSRLSFSAMLKRGKQWWIPILITVLSMLFAYLGFLLIRRRAVVRAYYDAQTHAEL</sequence>
<evidence type="ECO:0000313" key="10">
    <source>
        <dbReference type="Proteomes" id="UP000001861"/>
    </source>
</evidence>
<dbReference type="EMBL" id="AACS02000001">
    <property type="protein sequence ID" value="EAU92703.1"/>
    <property type="molecule type" value="Genomic_DNA"/>
</dbReference>
<evidence type="ECO:0000256" key="2">
    <source>
        <dbReference type="ARBA" id="ARBA00022692"/>
    </source>
</evidence>
<dbReference type="GO" id="GO:0071765">
    <property type="term" value="P:nuclear inner membrane organization"/>
    <property type="evidence" value="ECO:0007669"/>
    <property type="project" value="InterPro"/>
</dbReference>
<feature type="region of interest" description="Disordered" evidence="6">
    <location>
        <begin position="1"/>
        <end position="25"/>
    </location>
</feature>
<dbReference type="GO" id="GO:0005637">
    <property type="term" value="C:nuclear inner membrane"/>
    <property type="evidence" value="ECO:0007669"/>
    <property type="project" value="UniProtKB-SubCell"/>
</dbReference>
<evidence type="ECO:0000256" key="1">
    <source>
        <dbReference type="ARBA" id="ARBA00004473"/>
    </source>
</evidence>
<dbReference type="PANTHER" id="PTHR28538">
    <property type="entry name" value="INTEGRAL INNER NUCLEAR MEMBRANE PROTEIN IMA1"/>
    <property type="match status" value="1"/>
</dbReference>
<dbReference type="Pfam" id="PF09779">
    <property type="entry name" value="Ima1_N"/>
    <property type="match status" value="1"/>
</dbReference>
<feature type="transmembrane region" description="Helical" evidence="7">
    <location>
        <begin position="139"/>
        <end position="159"/>
    </location>
</feature>
<keyword evidence="5" id="KW-0539">Nucleus</keyword>
<dbReference type="InParanoid" id="A8N2A8"/>
<comment type="caution">
    <text evidence="9">The sequence shown here is derived from an EMBL/GenBank/DDBJ whole genome shotgun (WGS) entry which is preliminary data.</text>
</comment>
<evidence type="ECO:0000256" key="7">
    <source>
        <dbReference type="SAM" id="Phobius"/>
    </source>
</evidence>